<feature type="compositionally biased region" description="Basic and acidic residues" evidence="2">
    <location>
        <begin position="137"/>
        <end position="151"/>
    </location>
</feature>
<sequence length="523" mass="56646">MRIVKDYEDIELRIECDEAPSQEKEKSEDIPANGYSLAHPPIASFALTAVDKPDVTSMYSAAPDPKAALFSNPPSLRQSAADVSDPLPGDKEQKSENGSDSDDEGLPEFPQPPQFEESRVSFERGKERLAGQGMRRPSPEQGKRAPDRPEFPSDPASDGSHNREDPGVGKMSQADPSDFGLGAKDSTRKSREERIRARKLRDLQRTRNNIDEVIERHIEAENPVEKAMSSGHLLLIASKGQSQAKAETEEKTASLEKIDPYDGSHDQYLLTDTSSSTITPGYSIGYTPVSSRISLTPIMLVAEQIPMPKPKQAKKPARLVLRERRTSKTLAVAVHEAAEYAAESAPVASSGSGIGAGHEHPIMEDMVPPRNSSQNYVWYSEPEEALERKGEVKHLSAPAIIPTAQTPTTAASATETGTVPGLNHRHTTSHASRASIASNLLSSASISANRESRLETRVETLERENRLLEAALMAVLKSGGCLNKCACKLRSAGDSLREGVVRTGAAESGSGSDRQNRESVESI</sequence>
<dbReference type="OrthoDB" id="3832538at2759"/>
<keyword evidence="4" id="KW-1185">Reference proteome</keyword>
<feature type="compositionally biased region" description="Basic and acidic residues" evidence="2">
    <location>
        <begin position="116"/>
        <end position="129"/>
    </location>
</feature>
<evidence type="ECO:0000313" key="3">
    <source>
        <dbReference type="EMBL" id="OCK78646.1"/>
    </source>
</evidence>
<evidence type="ECO:0000256" key="1">
    <source>
        <dbReference type="SAM" id="Coils"/>
    </source>
</evidence>
<organism evidence="3 4">
    <name type="scientific">Lepidopterella palustris CBS 459.81</name>
    <dbReference type="NCBI Taxonomy" id="1314670"/>
    <lineage>
        <taxon>Eukaryota</taxon>
        <taxon>Fungi</taxon>
        <taxon>Dikarya</taxon>
        <taxon>Ascomycota</taxon>
        <taxon>Pezizomycotina</taxon>
        <taxon>Dothideomycetes</taxon>
        <taxon>Pleosporomycetidae</taxon>
        <taxon>Mytilinidiales</taxon>
        <taxon>Argynnaceae</taxon>
        <taxon>Lepidopterella</taxon>
    </lineage>
</organism>
<feature type="region of interest" description="Disordered" evidence="2">
    <location>
        <begin position="56"/>
        <end position="195"/>
    </location>
</feature>
<keyword evidence="1" id="KW-0175">Coiled coil</keyword>
<proteinExistence type="predicted"/>
<feature type="region of interest" description="Disordered" evidence="2">
    <location>
        <begin position="499"/>
        <end position="523"/>
    </location>
</feature>
<feature type="compositionally biased region" description="Basic and acidic residues" evidence="2">
    <location>
        <begin position="185"/>
        <end position="195"/>
    </location>
</feature>
<gene>
    <name evidence="3" type="ORF">K432DRAFT_383713</name>
</gene>
<feature type="region of interest" description="Disordered" evidence="2">
    <location>
        <begin position="406"/>
        <end position="430"/>
    </location>
</feature>
<dbReference type="Proteomes" id="UP000250266">
    <property type="component" value="Unassembled WGS sequence"/>
</dbReference>
<feature type="region of interest" description="Disordered" evidence="2">
    <location>
        <begin position="15"/>
        <end position="38"/>
    </location>
</feature>
<dbReference type="AlphaFoldDB" id="A0A8E2E749"/>
<name>A0A8E2E749_9PEZI</name>
<feature type="compositionally biased region" description="Basic and acidic residues" evidence="2">
    <location>
        <begin position="88"/>
        <end position="97"/>
    </location>
</feature>
<dbReference type="EMBL" id="KV745047">
    <property type="protein sequence ID" value="OCK78646.1"/>
    <property type="molecule type" value="Genomic_DNA"/>
</dbReference>
<protein>
    <submittedName>
        <fullName evidence="3">Uncharacterized protein</fullName>
    </submittedName>
</protein>
<feature type="coiled-coil region" evidence="1">
    <location>
        <begin position="451"/>
        <end position="478"/>
    </location>
</feature>
<feature type="compositionally biased region" description="Low complexity" evidence="2">
    <location>
        <begin position="406"/>
        <end position="416"/>
    </location>
</feature>
<evidence type="ECO:0000313" key="4">
    <source>
        <dbReference type="Proteomes" id="UP000250266"/>
    </source>
</evidence>
<reference evidence="3 4" key="1">
    <citation type="journal article" date="2016" name="Nat. Commun.">
        <title>Ectomycorrhizal ecology is imprinted in the genome of the dominant symbiotic fungus Cenococcum geophilum.</title>
        <authorList>
            <consortium name="DOE Joint Genome Institute"/>
            <person name="Peter M."/>
            <person name="Kohler A."/>
            <person name="Ohm R.A."/>
            <person name="Kuo A."/>
            <person name="Krutzmann J."/>
            <person name="Morin E."/>
            <person name="Arend M."/>
            <person name="Barry K.W."/>
            <person name="Binder M."/>
            <person name="Choi C."/>
            <person name="Clum A."/>
            <person name="Copeland A."/>
            <person name="Grisel N."/>
            <person name="Haridas S."/>
            <person name="Kipfer T."/>
            <person name="LaButti K."/>
            <person name="Lindquist E."/>
            <person name="Lipzen A."/>
            <person name="Maire R."/>
            <person name="Meier B."/>
            <person name="Mihaltcheva S."/>
            <person name="Molinier V."/>
            <person name="Murat C."/>
            <person name="Poggeler S."/>
            <person name="Quandt C.A."/>
            <person name="Sperisen C."/>
            <person name="Tritt A."/>
            <person name="Tisserant E."/>
            <person name="Crous P.W."/>
            <person name="Henrissat B."/>
            <person name="Nehls U."/>
            <person name="Egli S."/>
            <person name="Spatafora J.W."/>
            <person name="Grigoriev I.V."/>
            <person name="Martin F.M."/>
        </authorList>
    </citation>
    <scope>NUCLEOTIDE SEQUENCE [LARGE SCALE GENOMIC DNA]</scope>
    <source>
        <strain evidence="3 4">CBS 459.81</strain>
    </source>
</reference>
<evidence type="ECO:0000256" key="2">
    <source>
        <dbReference type="SAM" id="MobiDB-lite"/>
    </source>
</evidence>
<feature type="compositionally biased region" description="Basic and acidic residues" evidence="2">
    <location>
        <begin position="514"/>
        <end position="523"/>
    </location>
</feature>
<accession>A0A8E2E749</accession>
<feature type="compositionally biased region" description="Basic and acidic residues" evidence="2">
    <location>
        <begin position="15"/>
        <end position="29"/>
    </location>
</feature>